<evidence type="ECO:0000313" key="2">
    <source>
        <dbReference type="Proteomes" id="UP000601736"/>
    </source>
</evidence>
<reference evidence="1" key="1">
    <citation type="submission" date="2021-02" db="EMBL/GenBank/DDBJ databases">
        <authorList>
            <person name="Han P."/>
        </authorList>
    </citation>
    <scope>NUCLEOTIDE SEQUENCE</scope>
    <source>
        <strain evidence="1">Nitrosomonas nitrosa 18-3D</strain>
    </source>
</reference>
<evidence type="ECO:0000313" key="1">
    <source>
        <dbReference type="EMBL" id="CAE6502809.1"/>
    </source>
</evidence>
<proteinExistence type="predicted"/>
<accession>A0A8H8YZ02</accession>
<dbReference type="AlphaFoldDB" id="A0A8H8YZ02"/>
<organism evidence="1 2">
    <name type="scientific">Nitrosomonas nitrosa</name>
    <dbReference type="NCBI Taxonomy" id="52442"/>
    <lineage>
        <taxon>Bacteria</taxon>
        <taxon>Pseudomonadati</taxon>
        <taxon>Pseudomonadota</taxon>
        <taxon>Betaproteobacteria</taxon>
        <taxon>Nitrosomonadales</taxon>
        <taxon>Nitrosomonadaceae</taxon>
        <taxon>Nitrosomonas</taxon>
    </lineage>
</organism>
<name>A0A8H8YZ02_9PROT</name>
<gene>
    <name evidence="1" type="ORF">NMYAN_20266</name>
</gene>
<dbReference type="Proteomes" id="UP000601736">
    <property type="component" value="Unassembled WGS sequence"/>
</dbReference>
<sequence length="46" mass="5213">MPKKHHLTIPLHDPLRIGTLVSILTDVAKHHSLSKEDVIFKLFGND</sequence>
<dbReference type="EMBL" id="CAJNAP010000012">
    <property type="protein sequence ID" value="CAE6502809.1"/>
    <property type="molecule type" value="Genomic_DNA"/>
</dbReference>
<comment type="caution">
    <text evidence="1">The sequence shown here is derived from an EMBL/GenBank/DDBJ whole genome shotgun (WGS) entry which is preliminary data.</text>
</comment>
<protein>
    <submittedName>
        <fullName evidence="1">Uncharacterized protein</fullName>
    </submittedName>
</protein>